<evidence type="ECO:0000313" key="2">
    <source>
        <dbReference type="Proteomes" id="UP000299102"/>
    </source>
</evidence>
<proteinExistence type="predicted"/>
<dbReference type="Proteomes" id="UP000299102">
    <property type="component" value="Unassembled WGS sequence"/>
</dbReference>
<reference evidence="1 2" key="1">
    <citation type="journal article" date="2019" name="Commun. Biol.">
        <title>The bagworm genome reveals a unique fibroin gene that provides high tensile strength.</title>
        <authorList>
            <person name="Kono N."/>
            <person name="Nakamura H."/>
            <person name="Ohtoshi R."/>
            <person name="Tomita M."/>
            <person name="Numata K."/>
            <person name="Arakawa K."/>
        </authorList>
    </citation>
    <scope>NUCLEOTIDE SEQUENCE [LARGE SCALE GENOMIC DNA]</scope>
</reference>
<keyword evidence="2" id="KW-1185">Reference proteome</keyword>
<organism evidence="1 2">
    <name type="scientific">Eumeta variegata</name>
    <name type="common">Bagworm moth</name>
    <name type="synonym">Eumeta japonica</name>
    <dbReference type="NCBI Taxonomy" id="151549"/>
    <lineage>
        <taxon>Eukaryota</taxon>
        <taxon>Metazoa</taxon>
        <taxon>Ecdysozoa</taxon>
        <taxon>Arthropoda</taxon>
        <taxon>Hexapoda</taxon>
        <taxon>Insecta</taxon>
        <taxon>Pterygota</taxon>
        <taxon>Neoptera</taxon>
        <taxon>Endopterygota</taxon>
        <taxon>Lepidoptera</taxon>
        <taxon>Glossata</taxon>
        <taxon>Ditrysia</taxon>
        <taxon>Tineoidea</taxon>
        <taxon>Psychidae</taxon>
        <taxon>Oiketicinae</taxon>
        <taxon>Eumeta</taxon>
    </lineage>
</organism>
<protein>
    <submittedName>
        <fullName evidence="1">Uncharacterized protein</fullName>
    </submittedName>
</protein>
<dbReference type="AlphaFoldDB" id="A0A4C1T9Y9"/>
<accession>A0A4C1T9Y9</accession>
<comment type="caution">
    <text evidence="1">The sequence shown here is derived from an EMBL/GenBank/DDBJ whole genome shotgun (WGS) entry which is preliminary data.</text>
</comment>
<name>A0A4C1T9Y9_EUMVA</name>
<dbReference type="EMBL" id="BGZK01000040">
    <property type="protein sequence ID" value="GBP10298.1"/>
    <property type="molecule type" value="Genomic_DNA"/>
</dbReference>
<sequence length="74" mass="8019">MVTTPLCRPSRELGSRRLFGAQCTPRETRLGRSFLPFDNCSLISLAYRAGDVPESDACMFSVFCSDAGAATSHS</sequence>
<gene>
    <name evidence="1" type="ORF">EVAR_5619_1</name>
</gene>
<evidence type="ECO:0000313" key="1">
    <source>
        <dbReference type="EMBL" id="GBP10298.1"/>
    </source>
</evidence>